<reference evidence="2 3" key="1">
    <citation type="journal article" date="2024" name="BMC Genomics">
        <title>De novo assembly and annotation of Popillia japonica's genome with initial clues to its potential as an invasive pest.</title>
        <authorList>
            <person name="Cucini C."/>
            <person name="Boschi S."/>
            <person name="Funari R."/>
            <person name="Cardaioli E."/>
            <person name="Iannotti N."/>
            <person name="Marturano G."/>
            <person name="Paoli F."/>
            <person name="Bruttini M."/>
            <person name="Carapelli A."/>
            <person name="Frati F."/>
            <person name="Nardi F."/>
        </authorList>
    </citation>
    <scope>NUCLEOTIDE SEQUENCE [LARGE SCALE GENOMIC DNA]</scope>
    <source>
        <strain evidence="2">DMR45628</strain>
    </source>
</reference>
<feature type="region of interest" description="Disordered" evidence="1">
    <location>
        <begin position="37"/>
        <end position="60"/>
    </location>
</feature>
<name>A0AAW1LT89_POPJA</name>
<comment type="caution">
    <text evidence="2">The sequence shown here is derived from an EMBL/GenBank/DDBJ whole genome shotgun (WGS) entry which is preliminary data.</text>
</comment>
<evidence type="ECO:0000313" key="3">
    <source>
        <dbReference type="Proteomes" id="UP001458880"/>
    </source>
</evidence>
<proteinExistence type="predicted"/>
<accession>A0AAW1LT89</accession>
<dbReference type="Proteomes" id="UP001458880">
    <property type="component" value="Unassembled WGS sequence"/>
</dbReference>
<keyword evidence="3" id="KW-1185">Reference proteome</keyword>
<evidence type="ECO:0000313" key="2">
    <source>
        <dbReference type="EMBL" id="KAK9737201.1"/>
    </source>
</evidence>
<sequence>MALYYVICSSLQLNSFGDVRKTSRKLADQTSAGLISEGGTGALANGRGAEGPGEMRSSHRAKAKAKRKCTILAKLLSQSPKLKIFDLDQSGKNLKLMLQQYGCSSSSSLYNVMVSTVANPQTIQSLQHSSASYLADVTASP</sequence>
<dbReference type="EMBL" id="JASPKY010000103">
    <property type="protein sequence ID" value="KAK9737201.1"/>
    <property type="molecule type" value="Genomic_DNA"/>
</dbReference>
<dbReference type="AlphaFoldDB" id="A0AAW1LT89"/>
<protein>
    <submittedName>
        <fullName evidence="2">Uncharacterized protein</fullName>
    </submittedName>
</protein>
<evidence type="ECO:0000256" key="1">
    <source>
        <dbReference type="SAM" id="MobiDB-lite"/>
    </source>
</evidence>
<organism evidence="2 3">
    <name type="scientific">Popillia japonica</name>
    <name type="common">Japanese beetle</name>
    <dbReference type="NCBI Taxonomy" id="7064"/>
    <lineage>
        <taxon>Eukaryota</taxon>
        <taxon>Metazoa</taxon>
        <taxon>Ecdysozoa</taxon>
        <taxon>Arthropoda</taxon>
        <taxon>Hexapoda</taxon>
        <taxon>Insecta</taxon>
        <taxon>Pterygota</taxon>
        <taxon>Neoptera</taxon>
        <taxon>Endopterygota</taxon>
        <taxon>Coleoptera</taxon>
        <taxon>Polyphaga</taxon>
        <taxon>Scarabaeiformia</taxon>
        <taxon>Scarabaeidae</taxon>
        <taxon>Rutelinae</taxon>
        <taxon>Popillia</taxon>
    </lineage>
</organism>
<gene>
    <name evidence="2" type="ORF">QE152_g10906</name>
</gene>